<evidence type="ECO:0000256" key="1">
    <source>
        <dbReference type="SAM" id="Phobius"/>
    </source>
</evidence>
<keyword evidence="1" id="KW-0812">Transmembrane</keyword>
<protein>
    <submittedName>
        <fullName evidence="2">Uncharacterized protein</fullName>
    </submittedName>
</protein>
<keyword evidence="1" id="KW-1133">Transmembrane helix</keyword>
<keyword evidence="3" id="KW-1185">Reference proteome</keyword>
<gene>
    <name evidence="2" type="ORF">KC01_LOCUS36191</name>
</gene>
<name>A0AAV2M871_KNICA</name>
<feature type="transmembrane region" description="Helical" evidence="1">
    <location>
        <begin position="85"/>
        <end position="103"/>
    </location>
</feature>
<evidence type="ECO:0000313" key="3">
    <source>
        <dbReference type="Proteomes" id="UP001497482"/>
    </source>
</evidence>
<organism evidence="2 3">
    <name type="scientific">Knipowitschia caucasica</name>
    <name type="common">Caucasian dwarf goby</name>
    <name type="synonym">Pomatoschistus caucasicus</name>
    <dbReference type="NCBI Taxonomy" id="637954"/>
    <lineage>
        <taxon>Eukaryota</taxon>
        <taxon>Metazoa</taxon>
        <taxon>Chordata</taxon>
        <taxon>Craniata</taxon>
        <taxon>Vertebrata</taxon>
        <taxon>Euteleostomi</taxon>
        <taxon>Actinopterygii</taxon>
        <taxon>Neopterygii</taxon>
        <taxon>Teleostei</taxon>
        <taxon>Neoteleostei</taxon>
        <taxon>Acanthomorphata</taxon>
        <taxon>Gobiaria</taxon>
        <taxon>Gobiiformes</taxon>
        <taxon>Gobioidei</taxon>
        <taxon>Gobiidae</taxon>
        <taxon>Gobiinae</taxon>
        <taxon>Knipowitschia</taxon>
    </lineage>
</organism>
<dbReference type="Proteomes" id="UP001497482">
    <property type="component" value="Chromosome 6"/>
</dbReference>
<keyword evidence="1" id="KW-0472">Membrane</keyword>
<dbReference type="EMBL" id="OZ035828">
    <property type="protein sequence ID" value="CAL1609454.1"/>
    <property type="molecule type" value="Genomic_DNA"/>
</dbReference>
<proteinExistence type="predicted"/>
<reference evidence="2 3" key="1">
    <citation type="submission" date="2024-04" db="EMBL/GenBank/DDBJ databases">
        <authorList>
            <person name="Waldvogel A.-M."/>
            <person name="Schoenle A."/>
        </authorList>
    </citation>
    <scope>NUCLEOTIDE SEQUENCE [LARGE SCALE GENOMIC DNA]</scope>
</reference>
<feature type="transmembrane region" description="Helical" evidence="1">
    <location>
        <begin position="55"/>
        <end position="73"/>
    </location>
</feature>
<dbReference type="AlphaFoldDB" id="A0AAV2M871"/>
<accession>A0AAV2M871</accession>
<sequence>MAYFGCRQIPRSQRIKFQIVNTMFAALVLGPQLYVLTSEKSSRYCRQPLLNNLSASIVLSCIAAGFSVIFTLLEPVPLSLWRCYYVFGLVSFGHGLSTVILTSTAASCVNTTPELYYMSLLLTVASGISTGFFVVKCALWLKNRLGEKEQEVSHELRH</sequence>
<feature type="transmembrane region" description="Helical" evidence="1">
    <location>
        <begin position="17"/>
        <end position="35"/>
    </location>
</feature>
<evidence type="ECO:0000313" key="2">
    <source>
        <dbReference type="EMBL" id="CAL1609454.1"/>
    </source>
</evidence>
<feature type="transmembrane region" description="Helical" evidence="1">
    <location>
        <begin position="115"/>
        <end position="141"/>
    </location>
</feature>